<feature type="domain" description="CDGP" evidence="1">
    <location>
        <begin position="38"/>
        <end position="126"/>
    </location>
</feature>
<dbReference type="InterPro" id="IPR056271">
    <property type="entry name" value="CDGP_dom"/>
</dbReference>
<evidence type="ECO:0000259" key="1">
    <source>
        <dbReference type="Pfam" id="PF24238"/>
    </source>
</evidence>
<dbReference type="KEGG" id="vg:19488136"/>
<name>A0A023W733_9CAUD</name>
<dbReference type="GeneID" id="19488136"/>
<evidence type="ECO:0000313" key="2">
    <source>
        <dbReference type="EMBL" id="AHY26863.1"/>
    </source>
</evidence>
<evidence type="ECO:0000313" key="3">
    <source>
        <dbReference type="Proteomes" id="UP000024442"/>
    </source>
</evidence>
<dbReference type="Pfam" id="PF24238">
    <property type="entry name" value="CDGP"/>
    <property type="match status" value="1"/>
</dbReference>
<dbReference type="RefSeq" id="YP_009032433.1">
    <property type="nucleotide sequence ID" value="NC_024147.1"/>
</dbReference>
<gene>
    <name evidence="2" type="primary">39</name>
    <name evidence="2" type="ORF">PBI_ZOEJ_39</name>
</gene>
<protein>
    <recommendedName>
        <fullName evidence="1">CDGP domain-containing protein</fullName>
    </recommendedName>
</protein>
<dbReference type="OrthoDB" id="22451at10239"/>
<organism evidence="2 3">
    <name type="scientific">Mycobacterium phage ZoeJ</name>
    <dbReference type="NCBI Taxonomy" id="1486427"/>
    <lineage>
        <taxon>Viruses</taxon>
        <taxon>Duplodnaviria</taxon>
        <taxon>Heunggongvirae</taxon>
        <taxon>Uroviricota</taxon>
        <taxon>Caudoviricetes</taxon>
        <taxon>Weiservirinae</taxon>
        <taxon>Timquatrovirus</taxon>
        <taxon>Timquatrovirus zoeJ</taxon>
    </lineage>
</organism>
<accession>A0A023W733</accession>
<dbReference type="EMBL" id="KJ510412">
    <property type="protein sequence ID" value="AHY26863.1"/>
    <property type="molecule type" value="Genomic_DNA"/>
</dbReference>
<dbReference type="Proteomes" id="UP000024442">
    <property type="component" value="Segment"/>
</dbReference>
<sequence>MIGFKTAATLAVAGAIGAGAVLAAAPVHAAPDRDLGPNCDTVLWGFLGSQRRTICDGPIRPDGGWDRKRSVWTPAHQVPTRTSCYGRSYVSCTTYGGYFVDMKINAQEEYPVTPDTVLPDEPGHLPG</sequence>
<proteinExistence type="predicted"/>
<keyword evidence="3" id="KW-1185">Reference proteome</keyword>
<reference evidence="2 3" key="1">
    <citation type="submission" date="2014-02" db="EMBL/GenBank/DDBJ databases">
        <authorList>
            <person name="Cornely K.A."/>
            <person name="Jancevski A.V."/>
            <person name="Rogers S.R."/>
            <person name="Scola S.E."/>
            <person name="Pinches R.S."/>
            <person name="Perri C.M."/>
            <person name="Brown M.S."/>
            <person name="Cavedon W.D."/>
            <person name="Dubois H.M."/>
            <person name="Fernando M.A."/>
            <person name="Austriaco N."/>
            <person name="Bradley K.W."/>
            <person name="Clarke D.Q."/>
            <person name="Lewis M.F."/>
            <person name="Barker L.P."/>
            <person name="Bailey C."/>
            <person name="Asai D.J."/>
            <person name="Garber M.L."/>
            <person name="Bowman C.A."/>
            <person name="Russell D.A."/>
            <person name="Pope W.H."/>
            <person name="Jacobs-Sera D."/>
            <person name="Hendrix R.W."/>
            <person name="Hatfull G.F."/>
        </authorList>
    </citation>
    <scope>NUCLEOTIDE SEQUENCE [LARGE SCALE GENOMIC DNA]</scope>
</reference>